<accession>A0A2T0SYC4</accession>
<gene>
    <name evidence="1" type="ORF">CLV58_109134</name>
</gene>
<evidence type="ECO:0000313" key="2">
    <source>
        <dbReference type="Proteomes" id="UP000238375"/>
    </source>
</evidence>
<proteinExistence type="predicted"/>
<protein>
    <submittedName>
        <fullName evidence="1">Uncharacterized protein</fullName>
    </submittedName>
</protein>
<name>A0A2T0SYC4_9BACT</name>
<reference evidence="1 2" key="1">
    <citation type="submission" date="2018-03" db="EMBL/GenBank/DDBJ databases">
        <title>Genomic Encyclopedia of Archaeal and Bacterial Type Strains, Phase II (KMG-II): from individual species to whole genera.</title>
        <authorList>
            <person name="Goeker M."/>
        </authorList>
    </citation>
    <scope>NUCLEOTIDE SEQUENCE [LARGE SCALE GENOMIC DNA]</scope>
    <source>
        <strain evidence="1 2">DSM 28354</strain>
    </source>
</reference>
<dbReference type="AlphaFoldDB" id="A0A2T0SYC4"/>
<organism evidence="1 2">
    <name type="scientific">Spirosoma oryzae</name>
    <dbReference type="NCBI Taxonomy" id="1469603"/>
    <lineage>
        <taxon>Bacteria</taxon>
        <taxon>Pseudomonadati</taxon>
        <taxon>Bacteroidota</taxon>
        <taxon>Cytophagia</taxon>
        <taxon>Cytophagales</taxon>
        <taxon>Cytophagaceae</taxon>
        <taxon>Spirosoma</taxon>
    </lineage>
</organism>
<sequence>MNPGNRLRKQLVDLIQGRMADNLVQAESAVQQSRYEEVVNLGSRNQELQWVLQQLRRIPKPNQV</sequence>
<comment type="caution">
    <text evidence="1">The sequence shown here is derived from an EMBL/GenBank/DDBJ whole genome shotgun (WGS) entry which is preliminary data.</text>
</comment>
<dbReference type="Proteomes" id="UP000238375">
    <property type="component" value="Unassembled WGS sequence"/>
</dbReference>
<keyword evidence="2" id="KW-1185">Reference proteome</keyword>
<evidence type="ECO:0000313" key="1">
    <source>
        <dbReference type="EMBL" id="PRY38407.1"/>
    </source>
</evidence>
<dbReference type="EMBL" id="PVTE01000009">
    <property type="protein sequence ID" value="PRY38407.1"/>
    <property type="molecule type" value="Genomic_DNA"/>
</dbReference>
<dbReference type="RefSeq" id="WP_106138138.1">
    <property type="nucleotide sequence ID" value="NZ_PVTE01000009.1"/>
</dbReference>